<evidence type="ECO:0000313" key="10">
    <source>
        <dbReference type="Proteomes" id="UP000665561"/>
    </source>
</evidence>
<keyword evidence="3" id="KW-0813">Transport</keyword>
<evidence type="ECO:0000313" key="9">
    <source>
        <dbReference type="EMBL" id="NBD24759.1"/>
    </source>
</evidence>
<comment type="similarity">
    <text evidence="2">Belongs to the amino acid-polyamine-organocation (APC) superfamily. Spore germination protein (SGP) (TC 2.A.3.9) family.</text>
</comment>
<organism evidence="9 10">
    <name type="scientific">Paenibacillus glycinis</name>
    <dbReference type="NCBI Taxonomy" id="2697035"/>
    <lineage>
        <taxon>Bacteria</taxon>
        <taxon>Bacillati</taxon>
        <taxon>Bacillota</taxon>
        <taxon>Bacilli</taxon>
        <taxon>Bacillales</taxon>
        <taxon>Paenibacillaceae</taxon>
        <taxon>Paenibacillus</taxon>
    </lineage>
</organism>
<dbReference type="Gene3D" id="1.20.1740.10">
    <property type="entry name" value="Amino acid/polyamine transporter I"/>
    <property type="match status" value="1"/>
</dbReference>
<sequence length="367" mass="40723">MKLTNYQLFWLLFSMETGMSVMLVIAPTFRAAHQGSPLATLLAGIAALLVTFVAIKLSLLYPEDTFVEYVPKIIGDWLGKTIVFAYLLLWTAVAGIVLREYADFVHLTLFDKTPIWVILLFMLLVIVYGVQGGIQIVGRCSEVIGPIIVFNVILFRIFSLKDLHPDRLFPLMPSGGWMPVLSGSAPAASFMSESAMVVMLIAFIGNKRKAVATGLWSVGLAAVVLLNVVMDAIMMLGNTVPAKLQYPVYSLSQYISVMEFVQNLDILLVVGMSFTVFVKLGLYLFMTSYGTARLFRVKAWSRTLPIVACLVFAVALFPRNVDESQVIFPAFWKNVAYPIFLFGIPLLLWMIGSARKGTKRSRLPKAP</sequence>
<reference evidence="9 10" key="1">
    <citation type="submission" date="2020-01" db="EMBL/GenBank/DDBJ databases">
        <title>Paenibacillus soybeanensis sp. nov. isolated from the nodules of soybean (Glycine max(L.) Merr).</title>
        <authorList>
            <person name="Wang H."/>
        </authorList>
    </citation>
    <scope>NUCLEOTIDE SEQUENCE [LARGE SCALE GENOMIC DNA]</scope>
    <source>
        <strain evidence="9 10">T1</strain>
    </source>
</reference>
<proteinExistence type="inferred from homology"/>
<keyword evidence="5 8" id="KW-0812">Transmembrane</keyword>
<dbReference type="Proteomes" id="UP000665561">
    <property type="component" value="Unassembled WGS sequence"/>
</dbReference>
<evidence type="ECO:0000256" key="7">
    <source>
        <dbReference type="ARBA" id="ARBA00023136"/>
    </source>
</evidence>
<feature type="transmembrane region" description="Helical" evidence="8">
    <location>
        <begin position="180"/>
        <end position="203"/>
    </location>
</feature>
<evidence type="ECO:0000256" key="8">
    <source>
        <dbReference type="SAM" id="Phobius"/>
    </source>
</evidence>
<evidence type="ECO:0000256" key="4">
    <source>
        <dbReference type="ARBA" id="ARBA00022544"/>
    </source>
</evidence>
<comment type="caution">
    <text evidence="9">The sequence shown here is derived from an EMBL/GenBank/DDBJ whole genome shotgun (WGS) entry which is preliminary data.</text>
</comment>
<gene>
    <name evidence="9" type="ORF">GT019_12820</name>
</gene>
<comment type="subcellular location">
    <subcellularLocation>
        <location evidence="1">Membrane</location>
        <topology evidence="1">Multi-pass membrane protein</topology>
    </subcellularLocation>
</comment>
<evidence type="ECO:0000256" key="1">
    <source>
        <dbReference type="ARBA" id="ARBA00004141"/>
    </source>
</evidence>
<dbReference type="RefSeq" id="WP_161743572.1">
    <property type="nucleotide sequence ID" value="NZ_JAAAMV010000009.1"/>
</dbReference>
<keyword evidence="10" id="KW-1185">Reference proteome</keyword>
<feature type="transmembrane region" description="Helical" evidence="8">
    <location>
        <begin position="82"/>
        <end position="102"/>
    </location>
</feature>
<feature type="transmembrane region" description="Helical" evidence="8">
    <location>
        <begin position="299"/>
        <end position="318"/>
    </location>
</feature>
<keyword evidence="4" id="KW-0309">Germination</keyword>
<dbReference type="EMBL" id="JAAAMV010000009">
    <property type="protein sequence ID" value="NBD24759.1"/>
    <property type="molecule type" value="Genomic_DNA"/>
</dbReference>
<evidence type="ECO:0000256" key="3">
    <source>
        <dbReference type="ARBA" id="ARBA00022448"/>
    </source>
</evidence>
<feature type="transmembrane region" description="Helical" evidence="8">
    <location>
        <begin position="7"/>
        <end position="26"/>
    </location>
</feature>
<dbReference type="Pfam" id="PF03845">
    <property type="entry name" value="Spore_permease"/>
    <property type="match status" value="1"/>
</dbReference>
<evidence type="ECO:0000256" key="2">
    <source>
        <dbReference type="ARBA" id="ARBA00007998"/>
    </source>
</evidence>
<dbReference type="PANTHER" id="PTHR34975">
    <property type="entry name" value="SPORE GERMINATION PROTEIN A2"/>
    <property type="match status" value="1"/>
</dbReference>
<feature type="transmembrane region" description="Helical" evidence="8">
    <location>
        <begin position="38"/>
        <end position="61"/>
    </location>
</feature>
<dbReference type="InterPro" id="IPR004761">
    <property type="entry name" value="Spore_GerAB"/>
</dbReference>
<feature type="transmembrane region" description="Helical" evidence="8">
    <location>
        <begin position="330"/>
        <end position="352"/>
    </location>
</feature>
<feature type="transmembrane region" description="Helical" evidence="8">
    <location>
        <begin position="143"/>
        <end position="160"/>
    </location>
</feature>
<feature type="transmembrane region" description="Helical" evidence="8">
    <location>
        <begin position="215"/>
        <end position="237"/>
    </location>
</feature>
<keyword evidence="6 8" id="KW-1133">Transmembrane helix</keyword>
<dbReference type="PANTHER" id="PTHR34975:SF2">
    <property type="entry name" value="SPORE GERMINATION PROTEIN A2"/>
    <property type="match status" value="1"/>
</dbReference>
<evidence type="ECO:0000256" key="5">
    <source>
        <dbReference type="ARBA" id="ARBA00022692"/>
    </source>
</evidence>
<feature type="transmembrane region" description="Helical" evidence="8">
    <location>
        <begin position="266"/>
        <end position="287"/>
    </location>
</feature>
<protein>
    <submittedName>
        <fullName evidence="9">Endospore germination permease</fullName>
    </submittedName>
</protein>
<feature type="transmembrane region" description="Helical" evidence="8">
    <location>
        <begin position="114"/>
        <end position="131"/>
    </location>
</feature>
<keyword evidence="7 8" id="KW-0472">Membrane</keyword>
<dbReference type="NCBIfam" id="TIGR00912">
    <property type="entry name" value="2A0309"/>
    <property type="match status" value="1"/>
</dbReference>
<accession>A0ABW9XQ50</accession>
<evidence type="ECO:0000256" key="6">
    <source>
        <dbReference type="ARBA" id="ARBA00022989"/>
    </source>
</evidence>
<name>A0ABW9XQ50_9BACL</name>